<dbReference type="Pfam" id="PF07992">
    <property type="entry name" value="Pyr_redox_2"/>
    <property type="match status" value="1"/>
</dbReference>
<keyword evidence="2 10" id="KW-0285">Flavoprotein</keyword>
<evidence type="ECO:0000256" key="8">
    <source>
        <dbReference type="PIRSR" id="PIRSR000350-3"/>
    </source>
</evidence>
<comment type="similarity">
    <text evidence="1 10">Belongs to the class-I pyridine nucleotide-disulfide oxidoreductase family.</text>
</comment>
<evidence type="ECO:0000313" key="13">
    <source>
        <dbReference type="EMBL" id="PXW78474.1"/>
    </source>
</evidence>
<feature type="disulfide bond" description="Redox-active" evidence="9">
    <location>
        <begin position="42"/>
        <end position="47"/>
    </location>
</feature>
<evidence type="ECO:0000256" key="5">
    <source>
        <dbReference type="ARBA" id="ARBA00023002"/>
    </source>
</evidence>
<feature type="binding site" evidence="8">
    <location>
        <position position="262"/>
    </location>
    <ligand>
        <name>NAD(+)</name>
        <dbReference type="ChEBI" id="CHEBI:57540"/>
    </ligand>
</feature>
<dbReference type="PRINTS" id="PR00411">
    <property type="entry name" value="PNDRDTASEI"/>
</dbReference>
<keyword evidence="14" id="KW-1185">Reference proteome</keyword>
<evidence type="ECO:0000256" key="3">
    <source>
        <dbReference type="ARBA" id="ARBA00022827"/>
    </source>
</evidence>
<reference evidence="13 14" key="1">
    <citation type="submission" date="2018-05" db="EMBL/GenBank/DDBJ databases">
        <title>Genomic Encyclopedia of Type Strains, Phase IV (KMG-IV): sequencing the most valuable type-strain genomes for metagenomic binning, comparative biology and taxonomic classification.</title>
        <authorList>
            <person name="Goeker M."/>
        </authorList>
    </citation>
    <scope>NUCLEOTIDE SEQUENCE [LARGE SCALE GENOMIC DNA]</scope>
    <source>
        <strain evidence="13 14">DSM 3183</strain>
    </source>
</reference>
<sequence length="470" mass="50276">MAYTHDVIVIGAGSAGLVCSGGCAMFGLKPLLIERADMGGDCLNTGCVPSKALISAAHRAHDLRTANEFGMASVEPVVDFRAVHAAIHEAIKTIEPHDSVERFEGMGVEVVRGDATFTGPKSVVVDGRTYTAPRIVLAVGSRAFVPPIRGLDAVPYLTNHNVWDLTELPQRLIVLGGGPIGMELAQSFRRLGAQVVVATLGRPFPKDDADAARIVIDRLESEGVEIIHDAEGDAVEKTADGLVLTLKDGRTLSGTHLLIATGREVNFDGLGLEVAGVAYDKKGIQVDARRRTSAKHIYAIGDCRDGPRFTHASGYEGGNVALEISLGVPTKANYSALPWVTYSDPELAQVGLTEEEAQRQFGDKVTVWREDFDHNDRAVTEREVTGFVKLVKKGSKVIGGTVVGRGAGDLILPIAMMIAGKSSTFGVASLIVPYPNRSEHIKAAAFASDEAKVFNKWSRGWARFLAKMRG</sequence>
<dbReference type="InterPro" id="IPR023753">
    <property type="entry name" value="FAD/NAD-binding_dom"/>
</dbReference>
<dbReference type="PRINTS" id="PR00368">
    <property type="entry name" value="FADPNR"/>
</dbReference>
<accession>A0A2V3VBD3</accession>
<feature type="binding site" evidence="8">
    <location>
        <position position="302"/>
    </location>
    <ligand>
        <name>FAD</name>
        <dbReference type="ChEBI" id="CHEBI:57692"/>
    </ligand>
</feature>
<evidence type="ECO:0000259" key="11">
    <source>
        <dbReference type="Pfam" id="PF02852"/>
    </source>
</evidence>
<evidence type="ECO:0000259" key="12">
    <source>
        <dbReference type="Pfam" id="PF07992"/>
    </source>
</evidence>
<evidence type="ECO:0000256" key="1">
    <source>
        <dbReference type="ARBA" id="ARBA00007532"/>
    </source>
</evidence>
<feature type="binding site" evidence="8">
    <location>
        <begin position="176"/>
        <end position="183"/>
    </location>
    <ligand>
        <name>NAD(+)</name>
        <dbReference type="ChEBI" id="CHEBI:57540"/>
    </ligand>
</feature>
<comment type="cofactor">
    <cofactor evidence="8">
        <name>FAD</name>
        <dbReference type="ChEBI" id="CHEBI:57692"/>
    </cofactor>
    <text evidence="8">Binds 1 FAD per subunit.</text>
</comment>
<evidence type="ECO:0000256" key="7">
    <source>
        <dbReference type="ARBA" id="ARBA00023284"/>
    </source>
</evidence>
<dbReference type="SUPFAM" id="SSF51905">
    <property type="entry name" value="FAD/NAD(P)-binding domain"/>
    <property type="match status" value="1"/>
</dbReference>
<dbReference type="Pfam" id="PF02852">
    <property type="entry name" value="Pyr_redox_dim"/>
    <property type="match status" value="1"/>
</dbReference>
<dbReference type="Gene3D" id="3.30.390.30">
    <property type="match status" value="1"/>
</dbReference>
<dbReference type="PANTHER" id="PTHR43014:SF2">
    <property type="entry name" value="MERCURIC REDUCTASE"/>
    <property type="match status" value="1"/>
</dbReference>
<dbReference type="PANTHER" id="PTHR43014">
    <property type="entry name" value="MERCURIC REDUCTASE"/>
    <property type="match status" value="1"/>
</dbReference>
<evidence type="ECO:0000313" key="14">
    <source>
        <dbReference type="Proteomes" id="UP000248014"/>
    </source>
</evidence>
<keyword evidence="6" id="KW-1015">Disulfide bond</keyword>
<dbReference type="Proteomes" id="UP000248014">
    <property type="component" value="Unassembled WGS sequence"/>
</dbReference>
<evidence type="ECO:0000256" key="9">
    <source>
        <dbReference type="PIRSR" id="PIRSR000350-4"/>
    </source>
</evidence>
<protein>
    <submittedName>
        <fullName evidence="13">Pyruvate/2-oxoglutarate dehydrogenase complex dihydrolipoamide dehydrogenase (E3) component</fullName>
    </submittedName>
</protein>
<proteinExistence type="inferred from homology"/>
<dbReference type="OrthoDB" id="9781772at2"/>
<dbReference type="InterPro" id="IPR004099">
    <property type="entry name" value="Pyr_nucl-diS_OxRdtase_dimer"/>
</dbReference>
<feature type="domain" description="Pyridine nucleotide-disulphide oxidoreductase dimerisation" evidence="11">
    <location>
        <begin position="338"/>
        <end position="444"/>
    </location>
</feature>
<name>A0A2V3VBD3_9SPHN</name>
<keyword evidence="8" id="KW-0520">NAD</keyword>
<dbReference type="GO" id="GO:0050660">
    <property type="term" value="F:flavin adenine dinucleotide binding"/>
    <property type="evidence" value="ECO:0007669"/>
    <property type="project" value="TreeGrafter"/>
</dbReference>
<keyword evidence="8" id="KW-0547">Nucleotide-binding</keyword>
<organism evidence="13 14">
    <name type="scientific">Blastomonas natatoria</name>
    <dbReference type="NCBI Taxonomy" id="34015"/>
    <lineage>
        <taxon>Bacteria</taxon>
        <taxon>Pseudomonadati</taxon>
        <taxon>Pseudomonadota</taxon>
        <taxon>Alphaproteobacteria</taxon>
        <taxon>Sphingomonadales</taxon>
        <taxon>Sphingomonadaceae</taxon>
        <taxon>Blastomonas</taxon>
    </lineage>
</organism>
<dbReference type="InterPro" id="IPR016156">
    <property type="entry name" value="FAD/NAD-linked_Rdtase_dimer_sf"/>
</dbReference>
<gene>
    <name evidence="13" type="ORF">C7451_102145</name>
</gene>
<evidence type="ECO:0000256" key="10">
    <source>
        <dbReference type="RuleBase" id="RU003691"/>
    </source>
</evidence>
<dbReference type="RefSeq" id="WP_110297568.1">
    <property type="nucleotide sequence ID" value="NZ_QJJM01000002.1"/>
</dbReference>
<feature type="domain" description="FAD/NAD(P)-binding" evidence="12">
    <location>
        <begin position="5"/>
        <end position="317"/>
    </location>
</feature>
<dbReference type="GO" id="GO:0016668">
    <property type="term" value="F:oxidoreductase activity, acting on a sulfur group of donors, NAD(P) as acceptor"/>
    <property type="evidence" value="ECO:0007669"/>
    <property type="project" value="InterPro"/>
</dbReference>
<keyword evidence="13" id="KW-0670">Pyruvate</keyword>
<keyword evidence="7 10" id="KW-0676">Redox-active center</keyword>
<comment type="caution">
    <text evidence="13">The sequence shown here is derived from an EMBL/GenBank/DDBJ whole genome shotgun (WGS) entry which is preliminary data.</text>
</comment>
<feature type="binding site" evidence="8">
    <location>
        <position position="51"/>
    </location>
    <ligand>
        <name>FAD</name>
        <dbReference type="ChEBI" id="CHEBI:57692"/>
    </ligand>
</feature>
<dbReference type="SUPFAM" id="SSF55424">
    <property type="entry name" value="FAD/NAD-linked reductases, dimerisation (C-terminal) domain"/>
    <property type="match status" value="1"/>
</dbReference>
<keyword evidence="3 8" id="KW-0274">FAD</keyword>
<evidence type="ECO:0000256" key="4">
    <source>
        <dbReference type="ARBA" id="ARBA00022857"/>
    </source>
</evidence>
<dbReference type="InterPro" id="IPR001100">
    <property type="entry name" value="Pyr_nuc-diS_OxRdtase"/>
</dbReference>
<dbReference type="Gene3D" id="3.50.50.60">
    <property type="entry name" value="FAD/NAD(P)-binding domain"/>
    <property type="match status" value="2"/>
</dbReference>
<dbReference type="PIRSF" id="PIRSF000350">
    <property type="entry name" value="Mercury_reductase_MerA"/>
    <property type="match status" value="1"/>
</dbReference>
<keyword evidence="4" id="KW-0521">NADP</keyword>
<dbReference type="PROSITE" id="PS00076">
    <property type="entry name" value="PYRIDINE_REDOX_1"/>
    <property type="match status" value="1"/>
</dbReference>
<dbReference type="AlphaFoldDB" id="A0A2V3VBD3"/>
<evidence type="ECO:0000256" key="6">
    <source>
        <dbReference type="ARBA" id="ARBA00023157"/>
    </source>
</evidence>
<dbReference type="InterPro" id="IPR012999">
    <property type="entry name" value="Pyr_OxRdtase_I_AS"/>
</dbReference>
<evidence type="ECO:0000256" key="2">
    <source>
        <dbReference type="ARBA" id="ARBA00022630"/>
    </source>
</evidence>
<dbReference type="InterPro" id="IPR036188">
    <property type="entry name" value="FAD/NAD-bd_sf"/>
</dbReference>
<dbReference type="EMBL" id="QJJM01000002">
    <property type="protein sequence ID" value="PXW78474.1"/>
    <property type="molecule type" value="Genomic_DNA"/>
</dbReference>
<keyword evidence="5 10" id="KW-0560">Oxidoreductase</keyword>
<dbReference type="GO" id="GO:0003955">
    <property type="term" value="F:NAD(P)H dehydrogenase (quinone) activity"/>
    <property type="evidence" value="ECO:0007669"/>
    <property type="project" value="TreeGrafter"/>
</dbReference>